<dbReference type="PANTHER" id="PTHR47524:SF1">
    <property type="entry name" value="20S RRNA ACCUMULATION PROTEIN 4"/>
    <property type="match status" value="1"/>
</dbReference>
<evidence type="ECO:0000313" key="4">
    <source>
        <dbReference type="Proteomes" id="UP000076842"/>
    </source>
</evidence>
<sequence length="453" mass="49523">MSSEEDWSDSDSEFEEEQKGDVATSVFLGIPDGPLTSAYDDADAAVSRAGGLPPFLRLKEYPSPDVSLCKRCNLPMEMLVSIFCPFEGSSNDRVLYVWGCARAECQRKDGSVRAYRSLCHNAKYAAKLERQRARKAAQSSAPEKPAAPKSGTNPFSRAVPASDQVVAPSGLGDLLFAANSSNCDHPDSCGWGEASDSNSATDEEDDEEEESPEEELAEEDSGTQARGEPNPDWALQPSYRSLYISTVEEYINAKPPPPVSKKAINEAQTSTDTGGAPWGKESYEVMHKLDDIFEKFVARVQEEPQQVLRYDLSGTPLPFSSRDAVYKRLFPVQPIAPGTAVPINGPTPPVKHAYDPSVLDPCPRCGGSRVFEAQLVPNLINILQRRDPPSSNKKQSAEERQQELEALLRGKTDGMEWGTVMVFSCLADCSVDSAGVQCSETWVEELVAVQWDV</sequence>
<dbReference type="InParanoid" id="A0A165EIR6"/>
<organism evidence="3 4">
    <name type="scientific">Calocera cornea HHB12733</name>
    <dbReference type="NCBI Taxonomy" id="1353952"/>
    <lineage>
        <taxon>Eukaryota</taxon>
        <taxon>Fungi</taxon>
        <taxon>Dikarya</taxon>
        <taxon>Basidiomycota</taxon>
        <taxon>Agaricomycotina</taxon>
        <taxon>Dacrymycetes</taxon>
        <taxon>Dacrymycetales</taxon>
        <taxon>Dacrymycetaceae</taxon>
        <taxon>Calocera</taxon>
    </lineage>
</organism>
<reference evidence="3 4" key="1">
    <citation type="journal article" date="2016" name="Mol. Biol. Evol.">
        <title>Comparative Genomics of Early-Diverging Mushroom-Forming Fungi Provides Insights into the Origins of Lignocellulose Decay Capabilities.</title>
        <authorList>
            <person name="Nagy L.G."/>
            <person name="Riley R."/>
            <person name="Tritt A."/>
            <person name="Adam C."/>
            <person name="Daum C."/>
            <person name="Floudas D."/>
            <person name="Sun H."/>
            <person name="Yadav J.S."/>
            <person name="Pangilinan J."/>
            <person name="Larsson K.H."/>
            <person name="Matsuura K."/>
            <person name="Barry K."/>
            <person name="Labutti K."/>
            <person name="Kuo R."/>
            <person name="Ohm R.A."/>
            <person name="Bhattacharya S.S."/>
            <person name="Shirouzu T."/>
            <person name="Yoshinaga Y."/>
            <person name="Martin F.M."/>
            <person name="Grigoriev I.V."/>
            <person name="Hibbett D.S."/>
        </authorList>
    </citation>
    <scope>NUCLEOTIDE SEQUENCE [LARGE SCALE GENOMIC DNA]</scope>
    <source>
        <strain evidence="3 4">HHB12733</strain>
    </source>
</reference>
<dbReference type="PANTHER" id="PTHR47524">
    <property type="entry name" value="20S RRNA ACCUMULATION PROTEIN 4"/>
    <property type="match status" value="1"/>
</dbReference>
<dbReference type="FunCoup" id="A0A165EIR6">
    <property type="interactions" value="415"/>
</dbReference>
<evidence type="ECO:0000259" key="2">
    <source>
        <dbReference type="Pfam" id="PF04194"/>
    </source>
</evidence>
<accession>A0A165EIR6</accession>
<proteinExistence type="predicted"/>
<protein>
    <recommendedName>
        <fullName evidence="2">Programmed cell death protein 2 C-terminal domain-containing protein</fullName>
    </recommendedName>
</protein>
<feature type="region of interest" description="Disordered" evidence="1">
    <location>
        <begin position="254"/>
        <end position="279"/>
    </location>
</feature>
<feature type="domain" description="Programmed cell death protein 2 C-terminal" evidence="2">
    <location>
        <begin position="290"/>
        <end position="451"/>
    </location>
</feature>
<dbReference type="EMBL" id="KV424004">
    <property type="protein sequence ID" value="KZT54952.1"/>
    <property type="molecule type" value="Genomic_DNA"/>
</dbReference>
<feature type="region of interest" description="Disordered" evidence="1">
    <location>
        <begin position="1"/>
        <end position="24"/>
    </location>
</feature>
<dbReference type="GO" id="GO:0005737">
    <property type="term" value="C:cytoplasm"/>
    <property type="evidence" value="ECO:0007669"/>
    <property type="project" value="InterPro"/>
</dbReference>
<dbReference type="Pfam" id="PF04194">
    <property type="entry name" value="PDCD2_C"/>
    <property type="match status" value="1"/>
</dbReference>
<feature type="compositionally biased region" description="Acidic residues" evidence="1">
    <location>
        <begin position="201"/>
        <end position="221"/>
    </location>
</feature>
<dbReference type="InterPro" id="IPR007320">
    <property type="entry name" value="PDCD2_C"/>
</dbReference>
<evidence type="ECO:0000256" key="1">
    <source>
        <dbReference type="SAM" id="MobiDB-lite"/>
    </source>
</evidence>
<dbReference type="GO" id="GO:0030490">
    <property type="term" value="P:maturation of SSU-rRNA"/>
    <property type="evidence" value="ECO:0007669"/>
    <property type="project" value="TreeGrafter"/>
</dbReference>
<evidence type="ECO:0000313" key="3">
    <source>
        <dbReference type="EMBL" id="KZT54952.1"/>
    </source>
</evidence>
<name>A0A165EIR6_9BASI</name>
<feature type="region of interest" description="Disordered" evidence="1">
    <location>
        <begin position="187"/>
        <end position="235"/>
    </location>
</feature>
<keyword evidence="4" id="KW-1185">Reference proteome</keyword>
<dbReference type="AlphaFoldDB" id="A0A165EIR6"/>
<dbReference type="STRING" id="1353952.A0A165EIR6"/>
<dbReference type="Proteomes" id="UP000076842">
    <property type="component" value="Unassembled WGS sequence"/>
</dbReference>
<feature type="compositionally biased region" description="Acidic residues" evidence="1">
    <location>
        <begin position="1"/>
        <end position="18"/>
    </location>
</feature>
<feature type="region of interest" description="Disordered" evidence="1">
    <location>
        <begin position="130"/>
        <end position="158"/>
    </location>
</feature>
<gene>
    <name evidence="3" type="ORF">CALCODRAFT_370547</name>
</gene>
<dbReference type="OrthoDB" id="443682at2759"/>